<sequence>MAAGLLLAACSTVEPGGGLSASVVAPSPTASPTADARTDPKARAAAVRAVLEARATAFVTADLAAARATQVSGAAIPTTVRIVRLPLASWAYEVTASSERSGLLDVRARLTWRVEGESSGSEVDQRLALRWSGGRWLVASERSVSDSAPPWELGPLTVVRGKRSIVIAVGEASSRARAAARLVDSAVLGVSKVYGKDWQKRAVLVLTGTDEQMAEGLDWSVAHVRRFGAVTTSVGSVPSATAPADRVWTRAAVWDRLPDRFLLVLLRHEITHVATRATFSASVPLWLEEGYANHVGYTGSDVPDRQALVELLDVVRRSGAPAALPSNAAFADERAGMAYAGGQLACDLIAEGWGEAGLRRVYRLTATGDDTPARNLERALREVTGRGLAGLTADWRARATALAR</sequence>
<comment type="caution">
    <text evidence="1">The sequence shown here is derived from an EMBL/GenBank/DDBJ whole genome shotgun (WGS) entry which is preliminary data.</text>
</comment>
<dbReference type="Proteomes" id="UP001596138">
    <property type="component" value="Unassembled WGS sequence"/>
</dbReference>
<evidence type="ECO:0008006" key="3">
    <source>
        <dbReference type="Google" id="ProtNLM"/>
    </source>
</evidence>
<organism evidence="1 2">
    <name type="scientific">Longivirga aurantiaca</name>
    <dbReference type="NCBI Taxonomy" id="1837743"/>
    <lineage>
        <taxon>Bacteria</taxon>
        <taxon>Bacillati</taxon>
        <taxon>Actinomycetota</taxon>
        <taxon>Actinomycetes</taxon>
        <taxon>Sporichthyales</taxon>
        <taxon>Sporichthyaceae</taxon>
        <taxon>Longivirga</taxon>
    </lineage>
</organism>
<evidence type="ECO:0000313" key="1">
    <source>
        <dbReference type="EMBL" id="MFC6238802.1"/>
    </source>
</evidence>
<gene>
    <name evidence="1" type="ORF">ACFQGU_13015</name>
</gene>
<dbReference type="RefSeq" id="WP_386767333.1">
    <property type="nucleotide sequence ID" value="NZ_JBHSTI010000008.1"/>
</dbReference>
<protein>
    <recommendedName>
        <fullName evidence="3">Peptidase MA-like domain-containing protein</fullName>
    </recommendedName>
</protein>
<dbReference type="EMBL" id="JBHSTI010000008">
    <property type="protein sequence ID" value="MFC6238802.1"/>
    <property type="molecule type" value="Genomic_DNA"/>
</dbReference>
<proteinExistence type="predicted"/>
<evidence type="ECO:0000313" key="2">
    <source>
        <dbReference type="Proteomes" id="UP001596138"/>
    </source>
</evidence>
<reference evidence="2" key="1">
    <citation type="journal article" date="2019" name="Int. J. Syst. Evol. Microbiol.">
        <title>The Global Catalogue of Microorganisms (GCM) 10K type strain sequencing project: providing services to taxonomists for standard genome sequencing and annotation.</title>
        <authorList>
            <consortium name="The Broad Institute Genomics Platform"/>
            <consortium name="The Broad Institute Genome Sequencing Center for Infectious Disease"/>
            <person name="Wu L."/>
            <person name="Ma J."/>
        </authorList>
    </citation>
    <scope>NUCLEOTIDE SEQUENCE [LARGE SCALE GENOMIC DNA]</scope>
    <source>
        <strain evidence="2">CGMCC 4.7317</strain>
    </source>
</reference>
<accession>A0ABW1T258</accession>
<keyword evidence="2" id="KW-1185">Reference proteome</keyword>
<name>A0ABW1T258_9ACTN</name>